<dbReference type="EMBL" id="JAHBAY010000002">
    <property type="protein sequence ID" value="MBT0768226.1"/>
    <property type="molecule type" value="Genomic_DNA"/>
</dbReference>
<keyword evidence="1" id="KW-0732">Signal</keyword>
<evidence type="ECO:0008006" key="4">
    <source>
        <dbReference type="Google" id="ProtNLM"/>
    </source>
</evidence>
<dbReference type="Gene3D" id="3.10.450.730">
    <property type="entry name" value="BLIP domain"/>
    <property type="match status" value="1"/>
</dbReference>
<sequence length="116" mass="12345">MKHVVLAVAATAAITVGSAGGAHADTHAAAKNPSCMTVKEYDKLRTGDTLKKVGKVVGGKGRVLSWGEYDGYRSEVRTFTACAPYDRYSTIAISFSNDGYGTPLRVDAASSYWVHN</sequence>
<evidence type="ECO:0000313" key="2">
    <source>
        <dbReference type="EMBL" id="MBT0768226.1"/>
    </source>
</evidence>
<keyword evidence="3" id="KW-1185">Reference proteome</keyword>
<evidence type="ECO:0000256" key="1">
    <source>
        <dbReference type="SAM" id="SignalP"/>
    </source>
</evidence>
<feature type="chain" id="PRO_5047173004" description="Secreted protein" evidence="1">
    <location>
        <begin position="25"/>
        <end position="116"/>
    </location>
</feature>
<accession>A0ABS5TAY4</accession>
<comment type="caution">
    <text evidence="2">The sequence shown here is derived from an EMBL/GenBank/DDBJ whole genome shotgun (WGS) entry which is preliminary data.</text>
</comment>
<reference evidence="2 3" key="1">
    <citation type="submission" date="2021-05" db="EMBL/GenBank/DDBJ databases">
        <title>Kineosporia and Streptomyces sp. nov. two new marine actinobacteria isolated from Coral.</title>
        <authorList>
            <person name="Buangrab K."/>
            <person name="Sutthacheep M."/>
            <person name="Yeemin T."/>
            <person name="Harunari E."/>
            <person name="Igarashi Y."/>
            <person name="Kanchanasin P."/>
            <person name="Tanasupawat S."/>
            <person name="Phongsopitanun W."/>
        </authorList>
    </citation>
    <scope>NUCLEOTIDE SEQUENCE [LARGE SCALE GENOMIC DNA]</scope>
    <source>
        <strain evidence="2 3">J2-2</strain>
    </source>
</reference>
<proteinExistence type="predicted"/>
<organism evidence="2 3">
    <name type="scientific">Kineosporia corallincola</name>
    <dbReference type="NCBI Taxonomy" id="2835133"/>
    <lineage>
        <taxon>Bacteria</taxon>
        <taxon>Bacillati</taxon>
        <taxon>Actinomycetota</taxon>
        <taxon>Actinomycetes</taxon>
        <taxon>Kineosporiales</taxon>
        <taxon>Kineosporiaceae</taxon>
        <taxon>Kineosporia</taxon>
    </lineage>
</organism>
<dbReference type="RefSeq" id="WP_214154530.1">
    <property type="nucleotide sequence ID" value="NZ_JAHBAY010000002.1"/>
</dbReference>
<dbReference type="Proteomes" id="UP001197247">
    <property type="component" value="Unassembled WGS sequence"/>
</dbReference>
<protein>
    <recommendedName>
        <fullName evidence="4">Secreted protein</fullName>
    </recommendedName>
</protein>
<feature type="signal peptide" evidence="1">
    <location>
        <begin position="1"/>
        <end position="24"/>
    </location>
</feature>
<evidence type="ECO:0000313" key="3">
    <source>
        <dbReference type="Proteomes" id="UP001197247"/>
    </source>
</evidence>
<name>A0ABS5TAY4_9ACTN</name>
<gene>
    <name evidence="2" type="ORF">KIH74_04790</name>
</gene>